<sequence>MGFLQRSCQACVKARRRCNLASPCCERCSTKRIPCRYTNEPAPAAMPIHEKTLKSIVKSRKIKEEGISQSLSRLMVHGVLDTRLQLFIRQVLSNDYYDGSRLPLAESDLARLNDFSVMSKSMNNALQIFNPLHLEVVRVIDQPTLHHLSDILRSFPGQFAEHGKTSFIHSALYNPLLPPPIKEVSDVCYSYHIGGEYLASSRLNALRLTIRRLLRFSKRTASFADTLAYAQAISLAQIIRLLECHDTNEDDIERDNEEMWALTHQLWQHAPTQLPSSLSPWKAWLFSENVRRTIMVCNILLAVYSSLKRGYTMHSLCVEALPFDVRTKLWDADSESAWEAAAWKVPGPHLVTLSQFTELQRPEVGGSRFEDLLLLSFRR</sequence>
<evidence type="ECO:0000259" key="2">
    <source>
        <dbReference type="PROSITE" id="PS50048"/>
    </source>
</evidence>
<dbReference type="InterPro" id="IPR001138">
    <property type="entry name" value="Zn2Cys6_DnaBD"/>
</dbReference>
<dbReference type="SUPFAM" id="SSF57701">
    <property type="entry name" value="Zn2/Cys6 DNA-binding domain"/>
    <property type="match status" value="1"/>
</dbReference>
<accession>A0A0D2YG40</accession>
<proteinExistence type="predicted"/>
<feature type="domain" description="Zn(2)-C6 fungal-type" evidence="2">
    <location>
        <begin position="7"/>
        <end position="37"/>
    </location>
</feature>
<organism evidence="3 4">
    <name type="scientific">Fusarium oxysporum (strain Fo5176)</name>
    <name type="common">Fusarium vascular wilt</name>
    <dbReference type="NCBI Taxonomy" id="660025"/>
    <lineage>
        <taxon>Eukaryota</taxon>
        <taxon>Fungi</taxon>
        <taxon>Dikarya</taxon>
        <taxon>Ascomycota</taxon>
        <taxon>Pezizomycotina</taxon>
        <taxon>Sordariomycetes</taxon>
        <taxon>Hypocreomycetidae</taxon>
        <taxon>Hypocreales</taxon>
        <taxon>Nectriaceae</taxon>
        <taxon>Fusarium</taxon>
        <taxon>Fusarium oxysporum species complex</taxon>
    </lineage>
</organism>
<dbReference type="CDD" id="cd00067">
    <property type="entry name" value="GAL4"/>
    <property type="match status" value="1"/>
</dbReference>
<evidence type="ECO:0000313" key="4">
    <source>
        <dbReference type="Proteomes" id="UP000002489"/>
    </source>
</evidence>
<dbReference type="PROSITE" id="PS50048">
    <property type="entry name" value="ZN2_CY6_FUNGAL_2"/>
    <property type="match status" value="1"/>
</dbReference>
<protein>
    <recommendedName>
        <fullName evidence="2">Zn(2)-C6 fungal-type domain-containing protein</fullName>
    </recommendedName>
</protein>
<dbReference type="InterPro" id="IPR036864">
    <property type="entry name" value="Zn2-C6_fun-type_DNA-bd_sf"/>
</dbReference>
<dbReference type="Gene3D" id="4.10.240.10">
    <property type="entry name" value="Zn(2)-C6 fungal-type DNA-binding domain"/>
    <property type="match status" value="1"/>
</dbReference>
<reference evidence="4" key="1">
    <citation type="journal article" date="2012" name="Mol. Plant Microbe Interact.">
        <title>A highly conserved effector in Fusarium oxysporum is required for full virulence on Arabidopsis.</title>
        <authorList>
            <person name="Thatcher L.F."/>
            <person name="Gardiner D.M."/>
            <person name="Kazan K."/>
            <person name="Manners J."/>
        </authorList>
    </citation>
    <scope>NUCLEOTIDE SEQUENCE [LARGE SCALE GENOMIC DNA]</scope>
    <source>
        <strain evidence="4">Fo5176</strain>
    </source>
</reference>
<evidence type="ECO:0000313" key="3">
    <source>
        <dbReference type="EnsemblFungi" id="FOXG_15278P0"/>
    </source>
</evidence>
<dbReference type="GO" id="GO:0008270">
    <property type="term" value="F:zinc ion binding"/>
    <property type="evidence" value="ECO:0007669"/>
    <property type="project" value="InterPro"/>
</dbReference>
<keyword evidence="1" id="KW-0539">Nucleus</keyword>
<dbReference type="GO" id="GO:0000981">
    <property type="term" value="F:DNA-binding transcription factor activity, RNA polymerase II-specific"/>
    <property type="evidence" value="ECO:0007669"/>
    <property type="project" value="InterPro"/>
</dbReference>
<dbReference type="Proteomes" id="UP000002489">
    <property type="component" value="Unassembled WGS sequence"/>
</dbReference>
<reference evidence="3" key="2">
    <citation type="submission" date="2025-08" db="UniProtKB">
        <authorList>
            <consortium name="EnsemblFungi"/>
        </authorList>
    </citation>
    <scope>IDENTIFICATION</scope>
    <source>
        <strain evidence="3">4287 / CBS 123668 / FGSC 9935 / NRRL 34936</strain>
    </source>
</reference>
<dbReference type="EnsemblFungi" id="FOXG_15278T0">
    <property type="protein sequence ID" value="FOXG_15278P0"/>
    <property type="gene ID" value="FOXG_15278"/>
</dbReference>
<name>A0A0D2YG40_FUSOF</name>
<evidence type="ECO:0000256" key="1">
    <source>
        <dbReference type="ARBA" id="ARBA00023242"/>
    </source>
</evidence>
<dbReference type="AlphaFoldDB" id="A0A0D2YG40"/>